<keyword evidence="2" id="KW-1185">Reference proteome</keyword>
<sequence>MKQAWAATIHSALVSQKMATLCLGR</sequence>
<dbReference type="EMBL" id="SRLO01026236">
    <property type="protein sequence ID" value="TNN21723.1"/>
    <property type="molecule type" value="Genomic_DNA"/>
</dbReference>
<gene>
    <name evidence="1" type="ORF">EYF80_068165</name>
</gene>
<dbReference type="Proteomes" id="UP000314294">
    <property type="component" value="Unassembled WGS sequence"/>
</dbReference>
<evidence type="ECO:0000313" key="1">
    <source>
        <dbReference type="EMBL" id="TNN21723.1"/>
    </source>
</evidence>
<comment type="caution">
    <text evidence="1">The sequence shown here is derived from an EMBL/GenBank/DDBJ whole genome shotgun (WGS) entry which is preliminary data.</text>
</comment>
<proteinExistence type="predicted"/>
<organism evidence="1 2">
    <name type="scientific">Liparis tanakae</name>
    <name type="common">Tanaka's snailfish</name>
    <dbReference type="NCBI Taxonomy" id="230148"/>
    <lineage>
        <taxon>Eukaryota</taxon>
        <taxon>Metazoa</taxon>
        <taxon>Chordata</taxon>
        <taxon>Craniata</taxon>
        <taxon>Vertebrata</taxon>
        <taxon>Euteleostomi</taxon>
        <taxon>Actinopterygii</taxon>
        <taxon>Neopterygii</taxon>
        <taxon>Teleostei</taxon>
        <taxon>Neoteleostei</taxon>
        <taxon>Acanthomorphata</taxon>
        <taxon>Eupercaria</taxon>
        <taxon>Perciformes</taxon>
        <taxon>Cottioidei</taxon>
        <taxon>Cottales</taxon>
        <taxon>Liparidae</taxon>
        <taxon>Liparis</taxon>
    </lineage>
</organism>
<dbReference type="AlphaFoldDB" id="A0A4Z2DYU3"/>
<evidence type="ECO:0000313" key="2">
    <source>
        <dbReference type="Proteomes" id="UP000314294"/>
    </source>
</evidence>
<accession>A0A4Z2DYU3</accession>
<reference evidence="1 2" key="1">
    <citation type="submission" date="2019-03" db="EMBL/GenBank/DDBJ databases">
        <title>First draft genome of Liparis tanakae, snailfish: a comprehensive survey of snailfish specific genes.</title>
        <authorList>
            <person name="Kim W."/>
            <person name="Song I."/>
            <person name="Jeong J.-H."/>
            <person name="Kim D."/>
            <person name="Kim S."/>
            <person name="Ryu S."/>
            <person name="Song J.Y."/>
            <person name="Lee S.K."/>
        </authorList>
    </citation>
    <scope>NUCLEOTIDE SEQUENCE [LARGE SCALE GENOMIC DNA]</scope>
    <source>
        <tissue evidence="1">Muscle</tissue>
    </source>
</reference>
<name>A0A4Z2DYU3_9TELE</name>
<protein>
    <submittedName>
        <fullName evidence="1">Uncharacterized protein</fullName>
    </submittedName>
</protein>